<comment type="caution">
    <text evidence="1">The sequence shown here is derived from an EMBL/GenBank/DDBJ whole genome shotgun (WGS) entry which is preliminary data.</text>
</comment>
<accession>A0A3L6RNF4</accession>
<reference evidence="2" key="1">
    <citation type="journal article" date="2019" name="Nat. Commun.">
        <title>The genome of broomcorn millet.</title>
        <authorList>
            <person name="Zou C."/>
            <person name="Miki D."/>
            <person name="Li D."/>
            <person name="Tang Q."/>
            <person name="Xiao L."/>
            <person name="Rajput S."/>
            <person name="Deng P."/>
            <person name="Jia W."/>
            <person name="Huang R."/>
            <person name="Zhang M."/>
            <person name="Sun Y."/>
            <person name="Hu J."/>
            <person name="Fu X."/>
            <person name="Schnable P.S."/>
            <person name="Li F."/>
            <person name="Zhang H."/>
            <person name="Feng B."/>
            <person name="Zhu X."/>
            <person name="Liu R."/>
            <person name="Schnable J.C."/>
            <person name="Zhu J.-K."/>
            <person name="Zhang H."/>
        </authorList>
    </citation>
    <scope>NUCLEOTIDE SEQUENCE [LARGE SCALE GENOMIC DNA]</scope>
</reference>
<dbReference type="AlphaFoldDB" id="A0A3L6RNF4"/>
<proteinExistence type="predicted"/>
<organism evidence="1 2">
    <name type="scientific">Panicum miliaceum</name>
    <name type="common">Proso millet</name>
    <name type="synonym">Broomcorn millet</name>
    <dbReference type="NCBI Taxonomy" id="4540"/>
    <lineage>
        <taxon>Eukaryota</taxon>
        <taxon>Viridiplantae</taxon>
        <taxon>Streptophyta</taxon>
        <taxon>Embryophyta</taxon>
        <taxon>Tracheophyta</taxon>
        <taxon>Spermatophyta</taxon>
        <taxon>Magnoliopsida</taxon>
        <taxon>Liliopsida</taxon>
        <taxon>Poales</taxon>
        <taxon>Poaceae</taxon>
        <taxon>PACMAD clade</taxon>
        <taxon>Panicoideae</taxon>
        <taxon>Panicodae</taxon>
        <taxon>Paniceae</taxon>
        <taxon>Panicinae</taxon>
        <taxon>Panicum</taxon>
        <taxon>Panicum sect. Panicum</taxon>
    </lineage>
</organism>
<dbReference type="Proteomes" id="UP000275267">
    <property type="component" value="Unassembled WGS sequence"/>
</dbReference>
<protein>
    <submittedName>
        <fullName evidence="1">F-box protein</fullName>
    </submittedName>
</protein>
<keyword evidence="2" id="KW-1185">Reference proteome</keyword>
<evidence type="ECO:0000313" key="1">
    <source>
        <dbReference type="EMBL" id="RLN05618.1"/>
    </source>
</evidence>
<name>A0A3L6RNF4_PANMI</name>
<gene>
    <name evidence="1" type="ORF">C2845_PM13G14660</name>
</gene>
<dbReference type="EMBL" id="PQIB02000008">
    <property type="protein sequence ID" value="RLN05618.1"/>
    <property type="molecule type" value="Genomic_DNA"/>
</dbReference>
<dbReference type="STRING" id="4540.A0A3L6RNF4"/>
<evidence type="ECO:0000313" key="2">
    <source>
        <dbReference type="Proteomes" id="UP000275267"/>
    </source>
</evidence>
<sequence length="134" mass="14964">MGFFQRHDASTIIDGCNSLLLYYASRQPAFHVVNPTTRRRAALPAPLARALLSVLSFDPCASPFYKVFCFVGTWDAYPSRHERWNGAAVPWPARSQVRCSQFCGVCLPPARARAVTKRRTSTFTLTPGLLCLRS</sequence>